<dbReference type="PROSITE" id="PS51257">
    <property type="entry name" value="PROKAR_LIPOPROTEIN"/>
    <property type="match status" value="1"/>
</dbReference>
<dbReference type="GO" id="GO:0007155">
    <property type="term" value="P:cell adhesion"/>
    <property type="evidence" value="ECO:0007669"/>
    <property type="project" value="InterPro"/>
</dbReference>
<dbReference type="GO" id="GO:0046872">
    <property type="term" value="F:metal ion binding"/>
    <property type="evidence" value="ECO:0007669"/>
    <property type="project" value="UniProtKB-KW"/>
</dbReference>
<dbReference type="HOGENOM" id="CLU_016838_1_1_9"/>
<organism evidence="7 8">
    <name type="scientific">Alloiococcus otitis ATCC 51267</name>
    <dbReference type="NCBI Taxonomy" id="883081"/>
    <lineage>
        <taxon>Bacteria</taxon>
        <taxon>Bacillati</taxon>
        <taxon>Bacillota</taxon>
        <taxon>Bacilli</taxon>
        <taxon>Lactobacillales</taxon>
        <taxon>Carnobacteriaceae</taxon>
        <taxon>Alloiococcus</taxon>
    </lineage>
</organism>
<evidence type="ECO:0000256" key="6">
    <source>
        <dbReference type="SAM" id="SignalP"/>
    </source>
</evidence>
<protein>
    <recommendedName>
        <fullName evidence="9">Manganese transporter</fullName>
    </recommendedName>
</protein>
<comment type="subcellular location">
    <subcellularLocation>
        <location evidence="1">Cell envelope</location>
    </subcellularLocation>
</comment>
<feature type="chain" id="PRO_5038431243" description="Manganese transporter" evidence="6">
    <location>
        <begin position="21"/>
        <end position="314"/>
    </location>
</feature>
<keyword evidence="8" id="KW-1185">Reference proteome</keyword>
<gene>
    <name evidence="7" type="ORF">HMPREF9698_00888</name>
</gene>
<evidence type="ECO:0000313" key="7">
    <source>
        <dbReference type="EMBL" id="EKU93593.1"/>
    </source>
</evidence>
<comment type="similarity">
    <text evidence="5">Belongs to the bacterial solute-binding protein 9 family.</text>
</comment>
<evidence type="ECO:0000256" key="2">
    <source>
        <dbReference type="ARBA" id="ARBA00022448"/>
    </source>
</evidence>
<evidence type="ECO:0008006" key="9">
    <source>
        <dbReference type="Google" id="ProtNLM"/>
    </source>
</evidence>
<dbReference type="Gene3D" id="3.40.50.1980">
    <property type="entry name" value="Nitrogenase molybdenum iron protein domain"/>
    <property type="match status" value="2"/>
</dbReference>
<keyword evidence="4 6" id="KW-0732">Signal</keyword>
<dbReference type="PRINTS" id="PR00691">
    <property type="entry name" value="ADHESINB"/>
</dbReference>
<dbReference type="GO" id="GO:0030313">
    <property type="term" value="C:cell envelope"/>
    <property type="evidence" value="ECO:0007669"/>
    <property type="project" value="UniProtKB-SubCell"/>
</dbReference>
<feature type="signal peptide" evidence="6">
    <location>
        <begin position="1"/>
        <end position="20"/>
    </location>
</feature>
<evidence type="ECO:0000256" key="5">
    <source>
        <dbReference type="RuleBase" id="RU003512"/>
    </source>
</evidence>
<proteinExistence type="inferred from homology"/>
<dbReference type="RefSeq" id="WP_003777781.1">
    <property type="nucleotide sequence ID" value="NZ_JH992958.1"/>
</dbReference>
<dbReference type="Proteomes" id="UP000009875">
    <property type="component" value="Unassembled WGS sequence"/>
</dbReference>
<reference evidence="7 8" key="1">
    <citation type="submission" date="2012-09" db="EMBL/GenBank/DDBJ databases">
        <title>The Genome Sequence of Alloiococcus otitis ATCC 51267.</title>
        <authorList>
            <consortium name="The Broad Institute Genome Sequencing Platform"/>
            <person name="Earl A."/>
            <person name="Ward D."/>
            <person name="Feldgarden M."/>
            <person name="Gevers D."/>
            <person name="Huys G."/>
            <person name="Walker B."/>
            <person name="Young S.K."/>
            <person name="Zeng Q."/>
            <person name="Gargeya S."/>
            <person name="Fitzgerald M."/>
            <person name="Haas B."/>
            <person name="Abouelleil A."/>
            <person name="Alvarado L."/>
            <person name="Arachchi H.M."/>
            <person name="Berlin A.M."/>
            <person name="Chapman S.B."/>
            <person name="Goldberg J."/>
            <person name="Griggs A."/>
            <person name="Gujja S."/>
            <person name="Hansen M."/>
            <person name="Howarth C."/>
            <person name="Imamovic A."/>
            <person name="Larimer J."/>
            <person name="McCowen C."/>
            <person name="Montmayeur A."/>
            <person name="Murphy C."/>
            <person name="Neiman D."/>
            <person name="Pearson M."/>
            <person name="Priest M."/>
            <person name="Roberts A."/>
            <person name="Saif S."/>
            <person name="Shea T."/>
            <person name="Sisk P."/>
            <person name="Sykes S."/>
            <person name="Wortman J."/>
            <person name="Nusbaum C."/>
            <person name="Birren B."/>
        </authorList>
    </citation>
    <scope>NUCLEOTIDE SEQUENCE [LARGE SCALE GENOMIC DNA]</scope>
    <source>
        <strain evidence="7 8">ATCC 51267</strain>
    </source>
</reference>
<evidence type="ECO:0000256" key="4">
    <source>
        <dbReference type="ARBA" id="ARBA00022729"/>
    </source>
</evidence>
<keyword evidence="2 5" id="KW-0813">Transport</keyword>
<dbReference type="SUPFAM" id="SSF53807">
    <property type="entry name" value="Helical backbone' metal receptor"/>
    <property type="match status" value="1"/>
</dbReference>
<comment type="caution">
    <text evidence="7">The sequence shown here is derived from an EMBL/GenBank/DDBJ whole genome shotgun (WGS) entry which is preliminary data.</text>
</comment>
<dbReference type="EMBL" id="AGXA01000018">
    <property type="protein sequence ID" value="EKU93593.1"/>
    <property type="molecule type" value="Genomic_DNA"/>
</dbReference>
<dbReference type="PRINTS" id="PR00690">
    <property type="entry name" value="ADHESNFAMILY"/>
</dbReference>
<dbReference type="eggNOG" id="COG0803">
    <property type="taxonomic scope" value="Bacteria"/>
</dbReference>
<dbReference type="PANTHER" id="PTHR42953:SF1">
    <property type="entry name" value="METAL-BINDING PROTEIN HI_0362-RELATED"/>
    <property type="match status" value="1"/>
</dbReference>
<dbReference type="Pfam" id="PF01297">
    <property type="entry name" value="ZnuA"/>
    <property type="match status" value="1"/>
</dbReference>
<dbReference type="InterPro" id="IPR006128">
    <property type="entry name" value="Lipoprotein_PsaA-like"/>
</dbReference>
<dbReference type="STRING" id="883081.HMPREF9698_00888"/>
<evidence type="ECO:0000256" key="1">
    <source>
        <dbReference type="ARBA" id="ARBA00004196"/>
    </source>
</evidence>
<accession>K9EA66</accession>
<dbReference type="GO" id="GO:0030001">
    <property type="term" value="P:metal ion transport"/>
    <property type="evidence" value="ECO:0007669"/>
    <property type="project" value="InterPro"/>
</dbReference>
<evidence type="ECO:0000256" key="3">
    <source>
        <dbReference type="ARBA" id="ARBA00022723"/>
    </source>
</evidence>
<dbReference type="InterPro" id="IPR006127">
    <property type="entry name" value="ZnuA-like"/>
</dbReference>
<dbReference type="AlphaFoldDB" id="K9EA66"/>
<keyword evidence="3" id="KW-0479">Metal-binding</keyword>
<dbReference type="PANTHER" id="PTHR42953">
    <property type="entry name" value="HIGH-AFFINITY ZINC UPTAKE SYSTEM PROTEIN ZNUA-RELATED"/>
    <property type="match status" value="1"/>
</dbReference>
<dbReference type="InterPro" id="IPR006129">
    <property type="entry name" value="AdhesinB"/>
</dbReference>
<name>K9EA66_9LACT</name>
<dbReference type="InterPro" id="IPR050492">
    <property type="entry name" value="Bact_metal-bind_prot9"/>
</dbReference>
<evidence type="ECO:0000313" key="8">
    <source>
        <dbReference type="Proteomes" id="UP000009875"/>
    </source>
</evidence>
<dbReference type="PATRIC" id="fig|883081.3.peg.885"/>
<sequence length="314" mass="34083">MKILLMTLVAFLLTACGNQAEGGSQANDQASENGGDPINFVATTTHAKDIVTQIGGDHIEVDALMGPGVDPHEYQPSSADVEALQNAEVVAYNGLHLEGMFDSVFESLDEMGKDTLILADALSEDQILASDEDDLAHDPHIWFSVENWRDIAQHTADYLSNLDPANEADYQANAENYLAELDELDDYINSRIEEVPEESRYLITAHDAFNYFGEDFDFEVVGIQGLNTKTEAGTGDIADLADFIVENNIKAVFIESSVSDRNVSALVEAVESRGGNLEIGGELYSDALGSDEDGAGNYIDMYKANIDTIVDALK</sequence>